<name>A0A2A8CZH9_9BACT</name>
<evidence type="ECO:0000313" key="19">
    <source>
        <dbReference type="Proteomes" id="UP000220102"/>
    </source>
</evidence>
<accession>A0A2A8CZH9</accession>
<evidence type="ECO:0000313" key="18">
    <source>
        <dbReference type="EMBL" id="PEN14030.1"/>
    </source>
</evidence>
<dbReference type="Gene3D" id="1.10.540.10">
    <property type="entry name" value="Acyl-CoA dehydrogenase/oxidase, N-terminal domain"/>
    <property type="match status" value="1"/>
</dbReference>
<dbReference type="InterPro" id="IPR013786">
    <property type="entry name" value="AcylCoA_DH/ox_N"/>
</dbReference>
<proteinExistence type="inferred from homology"/>
<dbReference type="Pfam" id="PF09317">
    <property type="entry name" value="ACDH_C"/>
    <property type="match status" value="1"/>
</dbReference>
<comment type="catalytic activity">
    <reaction evidence="10">
        <text>a medium-chain 2,3-saturated fatty acyl-CoA + oxidized [electron-transfer flavoprotein] + H(+) = a medium-chain (2E)-enoyl-CoA + reduced [electron-transfer flavoprotein]</text>
        <dbReference type="Rhea" id="RHEA:14477"/>
        <dbReference type="Rhea" id="RHEA-COMP:10685"/>
        <dbReference type="Rhea" id="RHEA-COMP:10686"/>
        <dbReference type="ChEBI" id="CHEBI:15378"/>
        <dbReference type="ChEBI" id="CHEBI:57692"/>
        <dbReference type="ChEBI" id="CHEBI:58307"/>
        <dbReference type="ChEBI" id="CHEBI:83723"/>
        <dbReference type="ChEBI" id="CHEBI:83726"/>
        <dbReference type="EC" id="1.3.8.7"/>
    </reaction>
</comment>
<feature type="transmembrane region" description="Helical" evidence="13">
    <location>
        <begin position="37"/>
        <end position="66"/>
    </location>
</feature>
<feature type="domain" description="Acyl-CoA dehydrogenase/oxidase C-terminal" evidence="14">
    <location>
        <begin position="365"/>
        <end position="505"/>
    </location>
</feature>
<dbReference type="UniPathway" id="UPA00659"/>
<dbReference type="Gene3D" id="2.40.110.10">
    <property type="entry name" value="Butyryl-CoA Dehydrogenase, subunit A, domain 2"/>
    <property type="match status" value="1"/>
</dbReference>
<keyword evidence="13" id="KW-0812">Transmembrane</keyword>
<dbReference type="Pfam" id="PF00441">
    <property type="entry name" value="Acyl-CoA_dh_1"/>
    <property type="match status" value="1"/>
</dbReference>
<dbReference type="GO" id="GO:0005737">
    <property type="term" value="C:cytoplasm"/>
    <property type="evidence" value="ECO:0007669"/>
    <property type="project" value="UniProtKB-ARBA"/>
</dbReference>
<sequence>MNLPYFDAFSSMPTAGVVAGVLLVLFVLGFMGAPLPIWAVAGAAALYGFGAPMWLWIPYLVLAVIFNIPPIRRVVSSAVMKLMEALQFLPVISETEQTAIDAGTVWMDAELFSGKPDFKNTLDQLYPELSDEEQAFLDGPVEELCAMVDDWDVHQRGDLPQEAWDYMKEKGFFGLIIPEEYGGLGFSAEGRSAVVQKLGTRSLPLSITVMVPNSLGPGELLLHYGTDKQKDYYLPRLADGTDIPAFALTEPNAGSDAGAMTSHGEVFKNEDGELMLRLNWDKRYISLAAISGVLGLAFKLEDPNNYLGKGEDLGITCALVPSDAEGVKLGRRHDPLGIAFYNCPTEGENVELPIDAIIGEKDGAGRGWQMLMDALSAGRGIMLPAQSAGGLKYFTRVAGGHAAVRQQFGLSIGKFEGIEEPLARIAGFTYTLEAARKYTNGAIDSGEKPSVVSAIAKYSFTELQRQAVNDAMDILAGNGISRGPKNLLANAYIGTPISITVEGANILTRTMMIFGQGAIRCHPYALTEIEALMEGDVKKFDGAFWSHIGHVVRNGFRAFGLSISRGLLAGSPVSGPHSKYYRKLSWASATFAFMADLAMGSLGGALKRKEKITGRFADILIWMYLATATLARFEKEGRPKEQEDFMHWSLQYAFAQIQEAFDGLFANMKVPGLTWLFRGVIGPWSRFNTIGSMPSDHLGGKIAQAVQEKDGARDWMTEGIYVTKEEGEALGDLEIAFELSRESYHIGQTIKDAVRAGRLPKKRPHALLDEAREKGIISDEDYETVQRAEEARSRYIAVDEFELEEYRQNRDMPGEPVGRGALASSIADEVDRDLTSTDTSGDPTPNVPGADTDAEGVRGDGARGDGAAGLEATDDDAEEASKA</sequence>
<keyword evidence="19" id="KW-1185">Reference proteome</keyword>
<comment type="similarity">
    <text evidence="3">Belongs to the acyl-CoA dehydrogenase family.</text>
</comment>
<dbReference type="EC" id="1.3.8.8" evidence="5"/>
<dbReference type="InterPro" id="IPR037069">
    <property type="entry name" value="AcylCoA_DH/ox_N_sf"/>
</dbReference>
<evidence type="ECO:0000256" key="10">
    <source>
        <dbReference type="ARBA" id="ARBA00047882"/>
    </source>
</evidence>
<dbReference type="EMBL" id="PDEQ01000003">
    <property type="protein sequence ID" value="PEN14030.1"/>
    <property type="molecule type" value="Genomic_DNA"/>
</dbReference>
<dbReference type="OrthoDB" id="9802867at2"/>
<dbReference type="Proteomes" id="UP000220102">
    <property type="component" value="Unassembled WGS sequence"/>
</dbReference>
<comment type="caution">
    <text evidence="18">The sequence shown here is derived from an EMBL/GenBank/DDBJ whole genome shotgun (WGS) entry which is preliminary data.</text>
</comment>
<evidence type="ECO:0000256" key="12">
    <source>
        <dbReference type="SAM" id="MobiDB-lite"/>
    </source>
</evidence>
<dbReference type="NCBIfam" id="NF009586">
    <property type="entry name" value="PRK13026.1"/>
    <property type="match status" value="1"/>
</dbReference>
<evidence type="ECO:0000256" key="8">
    <source>
        <dbReference type="ARBA" id="ARBA00022827"/>
    </source>
</evidence>
<dbReference type="GO" id="GO:0004466">
    <property type="term" value="F:long-chain fatty acyl-CoA dehydrogenase activity"/>
    <property type="evidence" value="ECO:0007669"/>
    <property type="project" value="UniProtKB-EC"/>
</dbReference>
<dbReference type="InterPro" id="IPR050741">
    <property type="entry name" value="Acyl-CoA_dehydrogenase"/>
</dbReference>
<keyword evidence="7" id="KW-0285">Flavoprotein</keyword>
<evidence type="ECO:0000256" key="3">
    <source>
        <dbReference type="ARBA" id="ARBA00009347"/>
    </source>
</evidence>
<protein>
    <recommendedName>
        <fullName evidence="6">Acyl-coenzyme A dehydrogenase</fullName>
        <ecNumber evidence="4">1.3.8.7</ecNumber>
        <ecNumber evidence="5">1.3.8.8</ecNumber>
    </recommendedName>
</protein>
<dbReference type="Pfam" id="PF02771">
    <property type="entry name" value="Acyl-CoA_dh_N"/>
    <property type="match status" value="1"/>
</dbReference>
<dbReference type="PANTHER" id="PTHR48083:SF33">
    <property type="entry name" value="ACYL-COENZYME A DEHYDROGENASE"/>
    <property type="match status" value="1"/>
</dbReference>
<reference evidence="18 19" key="1">
    <citation type="submission" date="2017-10" db="EMBL/GenBank/DDBJ databases">
        <title>Draft genome of Longibacter Salinarum.</title>
        <authorList>
            <person name="Goh K.M."/>
            <person name="Shamsir M.S."/>
            <person name="Lim S.W."/>
        </authorList>
    </citation>
    <scope>NUCLEOTIDE SEQUENCE [LARGE SCALE GENOMIC DNA]</scope>
    <source>
        <strain evidence="18 19">KCTC 52045</strain>
    </source>
</reference>
<dbReference type="PROSITE" id="PS00072">
    <property type="entry name" value="ACYL_COA_DH_1"/>
    <property type="match status" value="1"/>
</dbReference>
<feature type="region of interest" description="Disordered" evidence="12">
    <location>
        <begin position="827"/>
        <end position="883"/>
    </location>
</feature>
<dbReference type="PANTHER" id="PTHR48083">
    <property type="entry name" value="MEDIUM-CHAIN SPECIFIC ACYL-COA DEHYDROGENASE, MITOCHONDRIAL-RELATED"/>
    <property type="match status" value="1"/>
</dbReference>
<dbReference type="GO" id="GO:0050660">
    <property type="term" value="F:flavin adenine dinucleotide binding"/>
    <property type="evidence" value="ECO:0007669"/>
    <property type="project" value="InterPro"/>
</dbReference>
<evidence type="ECO:0000259" key="15">
    <source>
        <dbReference type="Pfam" id="PF02770"/>
    </source>
</evidence>
<feature type="domain" description="Acyl-CoA dehydrogenase C-terminal bacterial-type" evidence="17">
    <location>
        <begin position="519"/>
        <end position="801"/>
    </location>
</feature>
<dbReference type="NCBIfam" id="NF007000">
    <property type="entry name" value="PRK09463.1"/>
    <property type="match status" value="1"/>
</dbReference>
<keyword evidence="13" id="KW-0472">Membrane</keyword>
<dbReference type="SUPFAM" id="SSF56645">
    <property type="entry name" value="Acyl-CoA dehydrogenase NM domain-like"/>
    <property type="match status" value="1"/>
</dbReference>
<feature type="domain" description="Acyl-CoA dehydrogenase/oxidase N-terminal" evidence="16">
    <location>
        <begin position="142"/>
        <end position="240"/>
    </location>
</feature>
<dbReference type="AlphaFoldDB" id="A0A2A8CZH9"/>
<gene>
    <name evidence="18" type="ORF">CRI94_08265</name>
</gene>
<dbReference type="InterPro" id="IPR009100">
    <property type="entry name" value="AcylCoA_DH/oxidase_NM_dom_sf"/>
</dbReference>
<dbReference type="GO" id="GO:0070991">
    <property type="term" value="F:medium-chain fatty acyl-CoA dehydrogenase activity"/>
    <property type="evidence" value="ECO:0007669"/>
    <property type="project" value="UniProtKB-EC"/>
</dbReference>
<evidence type="ECO:0000259" key="14">
    <source>
        <dbReference type="Pfam" id="PF00441"/>
    </source>
</evidence>
<evidence type="ECO:0000256" key="2">
    <source>
        <dbReference type="ARBA" id="ARBA00005005"/>
    </source>
</evidence>
<dbReference type="SUPFAM" id="SSF47203">
    <property type="entry name" value="Acyl-CoA dehydrogenase C-terminal domain-like"/>
    <property type="match status" value="1"/>
</dbReference>
<keyword evidence="13" id="KW-1133">Transmembrane helix</keyword>
<evidence type="ECO:0000256" key="9">
    <source>
        <dbReference type="ARBA" id="ARBA00023002"/>
    </source>
</evidence>
<evidence type="ECO:0000256" key="1">
    <source>
        <dbReference type="ARBA" id="ARBA00001974"/>
    </source>
</evidence>
<dbReference type="GO" id="GO:0033539">
    <property type="term" value="P:fatty acid beta-oxidation using acyl-CoA dehydrogenase"/>
    <property type="evidence" value="ECO:0007669"/>
    <property type="project" value="InterPro"/>
</dbReference>
<keyword evidence="8" id="KW-0274">FAD</keyword>
<evidence type="ECO:0000259" key="16">
    <source>
        <dbReference type="Pfam" id="PF02771"/>
    </source>
</evidence>
<dbReference type="InterPro" id="IPR036250">
    <property type="entry name" value="AcylCo_DH-like_C"/>
</dbReference>
<dbReference type="FunFam" id="1.20.140.10:FF:000009">
    <property type="entry name" value="Acyl-CoA dehydrogenase"/>
    <property type="match status" value="1"/>
</dbReference>
<evidence type="ECO:0000256" key="6">
    <source>
        <dbReference type="ARBA" id="ARBA00020144"/>
    </source>
</evidence>
<feature type="compositionally biased region" description="Acidic residues" evidence="12">
    <location>
        <begin position="872"/>
        <end position="883"/>
    </location>
</feature>
<dbReference type="RefSeq" id="WP_098075194.1">
    <property type="nucleotide sequence ID" value="NZ_PDEQ01000003.1"/>
</dbReference>
<feature type="transmembrane region" description="Helical" evidence="13">
    <location>
        <begin position="12"/>
        <end position="31"/>
    </location>
</feature>
<comment type="pathway">
    <text evidence="2">Lipid metabolism; fatty acid beta-oxidation.</text>
</comment>
<evidence type="ECO:0000256" key="5">
    <source>
        <dbReference type="ARBA" id="ARBA00012040"/>
    </source>
</evidence>
<dbReference type="InterPro" id="IPR009075">
    <property type="entry name" value="AcylCo_DH/oxidase_C"/>
</dbReference>
<dbReference type="InterPro" id="IPR006089">
    <property type="entry name" value="Acyl-CoA_DH_CS"/>
</dbReference>
<evidence type="ECO:0000256" key="7">
    <source>
        <dbReference type="ARBA" id="ARBA00022630"/>
    </source>
</evidence>
<dbReference type="FunFam" id="1.10.540.10:FF:000004">
    <property type="entry name" value="Acyl-CoA dehydrogenase"/>
    <property type="match status" value="1"/>
</dbReference>
<dbReference type="EC" id="1.3.8.7" evidence="4"/>
<comment type="cofactor">
    <cofactor evidence="1">
        <name>FAD</name>
        <dbReference type="ChEBI" id="CHEBI:57692"/>
    </cofactor>
</comment>
<dbReference type="Pfam" id="PF02770">
    <property type="entry name" value="Acyl-CoA_dh_M"/>
    <property type="match status" value="1"/>
</dbReference>
<dbReference type="InterPro" id="IPR006091">
    <property type="entry name" value="Acyl-CoA_Oxase/DH_mid-dom"/>
</dbReference>
<evidence type="ECO:0000259" key="17">
    <source>
        <dbReference type="Pfam" id="PF09317"/>
    </source>
</evidence>
<feature type="domain" description="Acyl-CoA oxidase/dehydrogenase middle" evidence="15">
    <location>
        <begin position="245"/>
        <end position="343"/>
    </location>
</feature>
<organism evidence="18 19">
    <name type="scientific">Longibacter salinarum</name>
    <dbReference type="NCBI Taxonomy" id="1850348"/>
    <lineage>
        <taxon>Bacteria</taxon>
        <taxon>Pseudomonadati</taxon>
        <taxon>Rhodothermota</taxon>
        <taxon>Rhodothermia</taxon>
        <taxon>Rhodothermales</taxon>
        <taxon>Salisaetaceae</taxon>
        <taxon>Longibacter</taxon>
    </lineage>
</organism>
<evidence type="ECO:0000256" key="13">
    <source>
        <dbReference type="SAM" id="Phobius"/>
    </source>
</evidence>
<dbReference type="InterPro" id="IPR046373">
    <property type="entry name" value="Acyl-CoA_Oxase/DH_mid-dom_sf"/>
</dbReference>
<dbReference type="InterPro" id="IPR015396">
    <property type="entry name" value="FadE_C"/>
</dbReference>
<dbReference type="Gene3D" id="1.20.140.10">
    <property type="entry name" value="Butyryl-CoA Dehydrogenase, subunit A, domain 3"/>
    <property type="match status" value="2"/>
</dbReference>
<keyword evidence="9" id="KW-0560">Oxidoreductase</keyword>
<evidence type="ECO:0000256" key="4">
    <source>
        <dbReference type="ARBA" id="ARBA00012033"/>
    </source>
</evidence>
<evidence type="ECO:0000256" key="11">
    <source>
        <dbReference type="ARBA" id="ARBA00049247"/>
    </source>
</evidence>
<comment type="catalytic activity">
    <reaction evidence="11">
        <text>a long-chain 2,3-saturated fatty acyl-CoA + oxidized [electron-transfer flavoprotein] + H(+) = a long-chain (2E)-enoyl-CoA + reduced [electron-transfer flavoprotein]</text>
        <dbReference type="Rhea" id="RHEA:17721"/>
        <dbReference type="Rhea" id="RHEA-COMP:10685"/>
        <dbReference type="Rhea" id="RHEA-COMP:10686"/>
        <dbReference type="ChEBI" id="CHEBI:15378"/>
        <dbReference type="ChEBI" id="CHEBI:57692"/>
        <dbReference type="ChEBI" id="CHEBI:58307"/>
        <dbReference type="ChEBI" id="CHEBI:83721"/>
        <dbReference type="ChEBI" id="CHEBI:83727"/>
        <dbReference type="EC" id="1.3.8.8"/>
    </reaction>
</comment>